<keyword evidence="1" id="KW-1133">Transmembrane helix</keyword>
<name>A0ABV8APF4_9FLAO</name>
<evidence type="ECO:0000313" key="2">
    <source>
        <dbReference type="EMBL" id="MFC3878519.1"/>
    </source>
</evidence>
<feature type="transmembrane region" description="Helical" evidence="1">
    <location>
        <begin position="12"/>
        <end position="37"/>
    </location>
</feature>
<gene>
    <name evidence="2" type="ORF">ACFOSX_14860</name>
</gene>
<comment type="caution">
    <text evidence="2">The sequence shown here is derived from an EMBL/GenBank/DDBJ whole genome shotgun (WGS) entry which is preliminary data.</text>
</comment>
<keyword evidence="1" id="KW-0472">Membrane</keyword>
<protein>
    <submittedName>
        <fullName evidence="2">Uncharacterized protein</fullName>
    </submittedName>
</protein>
<accession>A0ABV8APF4</accession>
<dbReference type="EMBL" id="JBHSAT010000023">
    <property type="protein sequence ID" value="MFC3878519.1"/>
    <property type="molecule type" value="Genomic_DNA"/>
</dbReference>
<keyword evidence="1" id="KW-0812">Transmembrane</keyword>
<proteinExistence type="predicted"/>
<evidence type="ECO:0000313" key="3">
    <source>
        <dbReference type="Proteomes" id="UP001595812"/>
    </source>
</evidence>
<reference evidence="3" key="1">
    <citation type="journal article" date="2019" name="Int. J. Syst. Evol. Microbiol.">
        <title>The Global Catalogue of Microorganisms (GCM) 10K type strain sequencing project: providing services to taxonomists for standard genome sequencing and annotation.</title>
        <authorList>
            <consortium name="The Broad Institute Genomics Platform"/>
            <consortium name="The Broad Institute Genome Sequencing Center for Infectious Disease"/>
            <person name="Wu L."/>
            <person name="Ma J."/>
        </authorList>
    </citation>
    <scope>NUCLEOTIDE SEQUENCE [LARGE SCALE GENOMIC DNA]</scope>
    <source>
        <strain evidence="3">CECT 8979</strain>
    </source>
</reference>
<organism evidence="2 3">
    <name type="scientific">Winogradskyella maritima</name>
    <dbReference type="NCBI Taxonomy" id="1517766"/>
    <lineage>
        <taxon>Bacteria</taxon>
        <taxon>Pseudomonadati</taxon>
        <taxon>Bacteroidota</taxon>
        <taxon>Flavobacteriia</taxon>
        <taxon>Flavobacteriales</taxon>
        <taxon>Flavobacteriaceae</taxon>
        <taxon>Winogradskyella</taxon>
    </lineage>
</organism>
<dbReference type="Proteomes" id="UP001595812">
    <property type="component" value="Unassembled WGS sequence"/>
</dbReference>
<dbReference type="RefSeq" id="WP_386103010.1">
    <property type="nucleotide sequence ID" value="NZ_JBHSAT010000023.1"/>
</dbReference>
<sequence>MIKKQLNTCILFRTLVLSVLIIGLLSNPISITLNAFFGCDNEITLAVSDSENEQEEEQQEKNEKQDEKLTFEQFNFVSLNLRWSSNTTFLGLTTMYDSIDLDQFIPPPEA</sequence>
<evidence type="ECO:0000256" key="1">
    <source>
        <dbReference type="SAM" id="Phobius"/>
    </source>
</evidence>
<keyword evidence="3" id="KW-1185">Reference proteome</keyword>